<dbReference type="HOGENOM" id="CLU_2700916_0_0_11"/>
<name>C8X6M7_NAKMY</name>
<dbReference type="AlphaFoldDB" id="C8X6M7"/>
<evidence type="ECO:0000313" key="1">
    <source>
        <dbReference type="EMBL" id="ACV78882.1"/>
    </source>
</evidence>
<sequence length="73" mass="7709">MVENRGKNKKLVSSLLEGTGSNLTFTNPANTKSVYLASAPVSNKTFYYPNGRPELMINSGANLDLSSGGRAAS</sequence>
<protein>
    <submittedName>
        <fullName evidence="1">Uncharacterized protein</fullName>
    </submittedName>
</protein>
<reference evidence="2" key="1">
    <citation type="submission" date="2009-09" db="EMBL/GenBank/DDBJ databases">
        <title>The complete genome of Nakamurella multipartita DSM 44233.</title>
        <authorList>
            <consortium name="US DOE Joint Genome Institute (JGI-PGF)"/>
            <person name="Lucas S."/>
            <person name="Copeland A."/>
            <person name="Lapidus A."/>
            <person name="Glavina del Rio T."/>
            <person name="Dalin E."/>
            <person name="Tice H."/>
            <person name="Bruce D."/>
            <person name="Goodwin L."/>
            <person name="Pitluck S."/>
            <person name="Kyrpides N."/>
            <person name="Mavromatis K."/>
            <person name="Ivanova N."/>
            <person name="Ovchinnikova G."/>
            <person name="Sims D."/>
            <person name="Meincke L."/>
            <person name="Brettin T."/>
            <person name="Detter J.C."/>
            <person name="Han C."/>
            <person name="Larimer F."/>
            <person name="Land M."/>
            <person name="Hauser L."/>
            <person name="Markowitz V."/>
            <person name="Cheng J.-F."/>
            <person name="Hugenholtz P."/>
            <person name="Woyke T."/>
            <person name="Wu D."/>
            <person name="Klenk H.-P."/>
            <person name="Eisen J.A."/>
        </authorList>
    </citation>
    <scope>NUCLEOTIDE SEQUENCE [LARGE SCALE GENOMIC DNA]</scope>
    <source>
        <strain evidence="2">ATCC 700099 / DSM 44233 / CIP 104796 / JCM 9543 / NBRC 105858 / Y-104</strain>
    </source>
</reference>
<dbReference type="KEGG" id="nml:Namu_2517"/>
<evidence type="ECO:0000313" key="2">
    <source>
        <dbReference type="Proteomes" id="UP000002218"/>
    </source>
</evidence>
<accession>C8X6M7</accession>
<dbReference type="RefSeq" id="WP_015747770.1">
    <property type="nucleotide sequence ID" value="NC_013235.1"/>
</dbReference>
<gene>
    <name evidence="1" type="ordered locus">Namu_2517</name>
</gene>
<dbReference type="EMBL" id="CP001737">
    <property type="protein sequence ID" value="ACV78882.1"/>
    <property type="molecule type" value="Genomic_DNA"/>
</dbReference>
<reference evidence="1 2" key="2">
    <citation type="journal article" date="2010" name="Stand. Genomic Sci.">
        <title>Complete genome sequence of Nakamurella multipartita type strain (Y-104).</title>
        <authorList>
            <person name="Tice H."/>
            <person name="Mayilraj S."/>
            <person name="Sims D."/>
            <person name="Lapidus A."/>
            <person name="Nolan M."/>
            <person name="Lucas S."/>
            <person name="Glavina Del Rio T."/>
            <person name="Copeland A."/>
            <person name="Cheng J.F."/>
            <person name="Meincke L."/>
            <person name="Bruce D."/>
            <person name="Goodwin L."/>
            <person name="Pitluck S."/>
            <person name="Ivanova N."/>
            <person name="Mavromatis K."/>
            <person name="Ovchinnikova G."/>
            <person name="Pati A."/>
            <person name="Chen A."/>
            <person name="Palaniappan K."/>
            <person name="Land M."/>
            <person name="Hauser L."/>
            <person name="Chang Y.J."/>
            <person name="Jeffries C.D."/>
            <person name="Detter J.C."/>
            <person name="Brettin T."/>
            <person name="Rohde M."/>
            <person name="Goker M."/>
            <person name="Bristow J."/>
            <person name="Eisen J.A."/>
            <person name="Markowitz V."/>
            <person name="Hugenholtz P."/>
            <person name="Kyrpides N.C."/>
            <person name="Klenk H.P."/>
            <person name="Chen F."/>
        </authorList>
    </citation>
    <scope>NUCLEOTIDE SEQUENCE [LARGE SCALE GENOMIC DNA]</scope>
    <source>
        <strain evidence="2">ATCC 700099 / DSM 44233 / CIP 104796 / JCM 9543 / NBRC 105858 / Y-104</strain>
    </source>
</reference>
<proteinExistence type="predicted"/>
<dbReference type="Proteomes" id="UP000002218">
    <property type="component" value="Chromosome"/>
</dbReference>
<keyword evidence="2" id="KW-1185">Reference proteome</keyword>
<organism evidence="1 2">
    <name type="scientific">Nakamurella multipartita (strain ATCC 700099 / DSM 44233 / CIP 104796 / JCM 9543 / NBRC 105858 / Y-104)</name>
    <name type="common">Microsphaera multipartita</name>
    <dbReference type="NCBI Taxonomy" id="479431"/>
    <lineage>
        <taxon>Bacteria</taxon>
        <taxon>Bacillati</taxon>
        <taxon>Actinomycetota</taxon>
        <taxon>Actinomycetes</taxon>
        <taxon>Nakamurellales</taxon>
        <taxon>Nakamurellaceae</taxon>
        <taxon>Nakamurella</taxon>
    </lineage>
</organism>
<dbReference type="InParanoid" id="C8X6M7"/>